<feature type="domain" description="SP-RING-type" evidence="11">
    <location>
        <begin position="186"/>
        <end position="268"/>
    </location>
</feature>
<evidence type="ECO:0000256" key="6">
    <source>
        <dbReference type="ARBA" id="ARBA00022771"/>
    </source>
</evidence>
<evidence type="ECO:0000256" key="10">
    <source>
        <dbReference type="PROSITE-ProRule" id="PRU00452"/>
    </source>
</evidence>
<comment type="caution">
    <text evidence="12">The sequence shown here is derived from an EMBL/GenBank/DDBJ whole genome shotgun (WGS) entry which is preliminary data.</text>
</comment>
<sequence>MSQRAYATLFGDLLADFDHFKSNIRLGLEACEQAILDLGESIHHADKTMEPIESNGILKLIDGFKQLVDAHQLNEIKKSIVQNMRTNLVAGKSVDGTQMDTVDLDDAEAFMDRFANATENDPLNGVEKFSEHFAKKVKQAKVKYAKKSEEEKYEAFPAYVAMREKLWSINHSEPFSFDGVAEREEEDDELAIVGQATNYKCPLTAALMTEAWRSKACKHHFSSAIKQHIAMARGAPAECPVSGCNKYVRLADLERDRLFEKRAMRYEQEMEEEADRVAQTQDITQLD</sequence>
<protein>
    <recommendedName>
        <fullName evidence="11">SP-RING-type domain-containing protein</fullName>
    </recommendedName>
</protein>
<comment type="subcellular location">
    <subcellularLocation>
        <location evidence="1">Nucleus</location>
    </subcellularLocation>
</comment>
<dbReference type="Proteomes" id="UP000320333">
    <property type="component" value="Unassembled WGS sequence"/>
</dbReference>
<dbReference type="EMBL" id="QEAP01000022">
    <property type="protein sequence ID" value="TPX77358.1"/>
    <property type="molecule type" value="Genomic_DNA"/>
</dbReference>
<evidence type="ECO:0000313" key="12">
    <source>
        <dbReference type="EMBL" id="TPX77358.1"/>
    </source>
</evidence>
<evidence type="ECO:0000256" key="9">
    <source>
        <dbReference type="ARBA" id="ARBA00023242"/>
    </source>
</evidence>
<dbReference type="STRING" id="246404.A0A507FPH6"/>
<evidence type="ECO:0000256" key="4">
    <source>
        <dbReference type="ARBA" id="ARBA00022679"/>
    </source>
</evidence>
<dbReference type="UniPathway" id="UPA00886"/>
<keyword evidence="4" id="KW-0808">Transferase</keyword>
<evidence type="ECO:0000256" key="1">
    <source>
        <dbReference type="ARBA" id="ARBA00004123"/>
    </source>
</evidence>
<dbReference type="AlphaFoldDB" id="A0A507FPH6"/>
<comment type="similarity">
    <text evidence="3">Belongs to the NSE2 family.</text>
</comment>
<dbReference type="CDD" id="cd16651">
    <property type="entry name" value="SPL-RING_NSE2"/>
    <property type="match status" value="1"/>
</dbReference>
<evidence type="ECO:0000313" key="13">
    <source>
        <dbReference type="Proteomes" id="UP000320333"/>
    </source>
</evidence>
<dbReference type="Pfam" id="PF11789">
    <property type="entry name" value="zf-Nse"/>
    <property type="match status" value="1"/>
</dbReference>
<name>A0A507FPH6_9FUNG</name>
<dbReference type="PANTHER" id="PTHR21330:SF1">
    <property type="entry name" value="E3 SUMO-PROTEIN LIGASE NSE2"/>
    <property type="match status" value="1"/>
</dbReference>
<dbReference type="GO" id="GO:0008270">
    <property type="term" value="F:zinc ion binding"/>
    <property type="evidence" value="ECO:0007669"/>
    <property type="project" value="UniProtKB-KW"/>
</dbReference>
<dbReference type="OrthoDB" id="26899at2759"/>
<dbReference type="GO" id="GO:0005634">
    <property type="term" value="C:nucleus"/>
    <property type="evidence" value="ECO:0007669"/>
    <property type="project" value="UniProtKB-SubCell"/>
</dbReference>
<dbReference type="InterPro" id="IPR004181">
    <property type="entry name" value="Znf_MIZ"/>
</dbReference>
<keyword evidence="6 10" id="KW-0863">Zinc-finger</keyword>
<dbReference type="Gene3D" id="3.30.40.10">
    <property type="entry name" value="Zinc/RING finger domain, C3HC4 (zinc finger)"/>
    <property type="match status" value="1"/>
</dbReference>
<dbReference type="PANTHER" id="PTHR21330">
    <property type="entry name" value="E3 SUMO-PROTEIN LIGASE NSE2"/>
    <property type="match status" value="1"/>
</dbReference>
<proteinExistence type="inferred from homology"/>
<keyword evidence="5" id="KW-0479">Metal-binding</keyword>
<dbReference type="InterPro" id="IPR026846">
    <property type="entry name" value="Nse2(Mms21)"/>
</dbReference>
<keyword evidence="7" id="KW-0833">Ubl conjugation pathway</keyword>
<evidence type="ECO:0000256" key="3">
    <source>
        <dbReference type="ARBA" id="ARBA00008212"/>
    </source>
</evidence>
<dbReference type="InterPro" id="IPR013083">
    <property type="entry name" value="Znf_RING/FYVE/PHD"/>
</dbReference>
<dbReference type="GO" id="GO:0000724">
    <property type="term" value="P:double-strand break repair via homologous recombination"/>
    <property type="evidence" value="ECO:0007669"/>
    <property type="project" value="InterPro"/>
</dbReference>
<dbReference type="GO" id="GO:0016925">
    <property type="term" value="P:protein sumoylation"/>
    <property type="evidence" value="ECO:0007669"/>
    <property type="project" value="UniProtKB-UniPathway"/>
</dbReference>
<evidence type="ECO:0000256" key="2">
    <source>
        <dbReference type="ARBA" id="ARBA00004718"/>
    </source>
</evidence>
<reference evidence="12 13" key="1">
    <citation type="journal article" date="2019" name="Sci. Rep.">
        <title>Comparative genomics of chytrid fungi reveal insights into the obligate biotrophic and pathogenic lifestyle of Synchytrium endobioticum.</title>
        <authorList>
            <person name="van de Vossenberg B.T.L.H."/>
            <person name="Warris S."/>
            <person name="Nguyen H.D.T."/>
            <person name="van Gent-Pelzer M.P.E."/>
            <person name="Joly D.L."/>
            <person name="van de Geest H.C."/>
            <person name="Bonants P.J.M."/>
            <person name="Smith D.S."/>
            <person name="Levesque C.A."/>
            <person name="van der Lee T.A.J."/>
        </authorList>
    </citation>
    <scope>NUCLEOTIDE SEQUENCE [LARGE SCALE GENOMIC DNA]</scope>
    <source>
        <strain evidence="12 13">CBS 675.73</strain>
    </source>
</reference>
<keyword evidence="13" id="KW-1185">Reference proteome</keyword>
<evidence type="ECO:0000256" key="7">
    <source>
        <dbReference type="ARBA" id="ARBA00022786"/>
    </source>
</evidence>
<dbReference type="GO" id="GO:0061665">
    <property type="term" value="F:SUMO ligase activity"/>
    <property type="evidence" value="ECO:0007669"/>
    <property type="project" value="TreeGrafter"/>
</dbReference>
<keyword evidence="9" id="KW-0539">Nucleus</keyword>
<dbReference type="PROSITE" id="PS51044">
    <property type="entry name" value="ZF_SP_RING"/>
    <property type="match status" value="1"/>
</dbReference>
<organism evidence="12 13">
    <name type="scientific">Chytriomyces confervae</name>
    <dbReference type="NCBI Taxonomy" id="246404"/>
    <lineage>
        <taxon>Eukaryota</taxon>
        <taxon>Fungi</taxon>
        <taxon>Fungi incertae sedis</taxon>
        <taxon>Chytridiomycota</taxon>
        <taxon>Chytridiomycota incertae sedis</taxon>
        <taxon>Chytridiomycetes</taxon>
        <taxon>Chytridiales</taxon>
        <taxon>Chytriomycetaceae</taxon>
        <taxon>Chytriomyces</taxon>
    </lineage>
</organism>
<keyword evidence="8" id="KW-0862">Zinc</keyword>
<gene>
    <name evidence="12" type="ORF">CcCBS67573_g01356</name>
</gene>
<evidence type="ECO:0000256" key="8">
    <source>
        <dbReference type="ARBA" id="ARBA00022833"/>
    </source>
</evidence>
<comment type="pathway">
    <text evidence="2">Protein modification; protein sumoylation.</text>
</comment>
<accession>A0A507FPH6</accession>
<evidence type="ECO:0000256" key="5">
    <source>
        <dbReference type="ARBA" id="ARBA00022723"/>
    </source>
</evidence>
<dbReference type="GO" id="GO:0030915">
    <property type="term" value="C:Smc5-Smc6 complex"/>
    <property type="evidence" value="ECO:0007669"/>
    <property type="project" value="InterPro"/>
</dbReference>
<evidence type="ECO:0000259" key="11">
    <source>
        <dbReference type="PROSITE" id="PS51044"/>
    </source>
</evidence>